<evidence type="ECO:0000313" key="4">
    <source>
        <dbReference type="Proteomes" id="UP000215127"/>
    </source>
</evidence>
<feature type="compositionally biased region" description="Basic and acidic residues" evidence="1">
    <location>
        <begin position="151"/>
        <end position="177"/>
    </location>
</feature>
<feature type="region of interest" description="Disordered" evidence="1">
    <location>
        <begin position="303"/>
        <end position="475"/>
    </location>
</feature>
<feature type="compositionally biased region" description="Low complexity" evidence="1">
    <location>
        <begin position="78"/>
        <end position="92"/>
    </location>
</feature>
<gene>
    <name evidence="3" type="ORF">ZT3D7_G3293</name>
</gene>
<feature type="compositionally biased region" description="Polar residues" evidence="1">
    <location>
        <begin position="396"/>
        <end position="414"/>
    </location>
</feature>
<feature type="region of interest" description="Disordered" evidence="1">
    <location>
        <begin position="78"/>
        <end position="289"/>
    </location>
</feature>
<dbReference type="AlphaFoldDB" id="A0A1X7RL27"/>
<feature type="compositionally biased region" description="Polar residues" evidence="1">
    <location>
        <begin position="244"/>
        <end position="273"/>
    </location>
</feature>
<organism evidence="3 4">
    <name type="scientific">Zymoseptoria tritici (strain ST99CH_3D7)</name>
    <dbReference type="NCBI Taxonomy" id="1276538"/>
    <lineage>
        <taxon>Eukaryota</taxon>
        <taxon>Fungi</taxon>
        <taxon>Dikarya</taxon>
        <taxon>Ascomycota</taxon>
        <taxon>Pezizomycotina</taxon>
        <taxon>Dothideomycetes</taxon>
        <taxon>Dothideomycetidae</taxon>
        <taxon>Mycosphaerellales</taxon>
        <taxon>Mycosphaerellaceae</taxon>
        <taxon>Zymoseptoria</taxon>
    </lineage>
</organism>
<dbReference type="Proteomes" id="UP000215127">
    <property type="component" value="Chromosome 2"/>
</dbReference>
<keyword evidence="4" id="KW-1185">Reference proteome</keyword>
<feature type="domain" description="YMC020W-like alpha/beta hydrolase" evidence="2">
    <location>
        <begin position="485"/>
        <end position="814"/>
    </location>
</feature>
<feature type="region of interest" description="Disordered" evidence="1">
    <location>
        <begin position="1"/>
        <end position="61"/>
    </location>
</feature>
<feature type="compositionally biased region" description="Basic and acidic residues" evidence="1">
    <location>
        <begin position="346"/>
        <end position="366"/>
    </location>
</feature>
<dbReference type="InterPro" id="IPR058933">
    <property type="entry name" value="YMC020W-like_ab_hydrolase"/>
</dbReference>
<reference evidence="3 4" key="1">
    <citation type="submission" date="2016-06" db="EMBL/GenBank/DDBJ databases">
        <authorList>
            <person name="Kjaerup R.B."/>
            <person name="Dalgaard T.S."/>
            <person name="Juul-Madsen H.R."/>
        </authorList>
    </citation>
    <scope>NUCLEOTIDE SEQUENCE [LARGE SCALE GENOMIC DNA]</scope>
</reference>
<dbReference type="PANTHER" id="PTHR47349:SF1">
    <property type="entry name" value="AER328WP"/>
    <property type="match status" value="1"/>
</dbReference>
<feature type="compositionally biased region" description="Polar residues" evidence="1">
    <location>
        <begin position="40"/>
        <end position="61"/>
    </location>
</feature>
<feature type="compositionally biased region" description="Basic and acidic residues" evidence="1">
    <location>
        <begin position="191"/>
        <end position="206"/>
    </location>
</feature>
<name>A0A1X7RL27_ZYMT9</name>
<proteinExistence type="predicted"/>
<sequence>MAPVRKKSKLDDDSAHDNNKPEAGPAQATKDMDMKDAPASDSTAKTPSSRPGSWYTTSPWRSISKAAPVLAQVARESISVAQGVSSSSSEARQSGEGKELGEDAATTRRRPSSNVSKSFKGSSRKSDPLLAEATRVNATSSVPSVPKGKKSLGEKTGMKSRESVAVVKEGKDGKVDVEPAPMPPDVVMEDVDLKDVDAEQDTDKSTSRVTSGTWFGWWSRPDSSDAMATTKSANKAKLDDAENEASTTPLPGSPEEQAQPSFGTDTTGSSQTTKGEDLSGKLKPEMSVNAASDRSWFGLWSSKQNEQAVVEEQARRKSVAEVQQEPDVAVSADAGRTADESQQDGAAKEEQKVKVDDRPTSKEAEQPKSSGWAFWSKEPSASVAQKQVGELAVADTPSQSHPEAAQFNQEPQQAKTEEPTRLGRSSSLLRLKRGRNTSKDLSGETTAATTPTTSESKTPVETPEASPAPTSRAKKAVQIQPNLVLPLFRDTYASAPNPGYIDRLTNYIGQTLHLSDPTRPAHQPCISPTPVKVRKAIAIGVHGFFPAAFLHRFVGPPTGTSIRFANYATAAIKQWCETHQPEIKDVEVEKVALEGEGYIAGRVETLWKLLLNWLSHLRQADFILIACHSQGVPVAIMLVAKLLQLGCLSTNVRVGICAMAGINLGPFPEYKSRFLAGSASELFDFCDSTSAVSVAYADALEICLRHSVRITFCGSLDDQLVSLESALHTPLSHPYVSRIVFIDGRLHTSNFLTHLVVFATKLRNLGVSDHGLLRELSSPLAGSIVGGEGHSRVYDDAQVYMQAVEFALESTDVVAPLPNKPTPIMTTTTKDDLAADQKRKSLDDRRAQQAAYPKNMRAANHMRRGSLTFLSNPSPGIAPVIAAYGTTTAIGPGGPSEAAKNPFVLPFAVRGMLEERLVKEDEKLQKEVRELIGEFESWRPVSKVLKDVRWRLEGVRSML</sequence>
<dbReference type="InterPro" id="IPR058934">
    <property type="entry name" value="YMC020W-like"/>
</dbReference>
<feature type="compositionally biased region" description="Basic and acidic residues" evidence="1">
    <location>
        <begin position="274"/>
        <end position="284"/>
    </location>
</feature>
<evidence type="ECO:0000259" key="2">
    <source>
        <dbReference type="Pfam" id="PF26147"/>
    </source>
</evidence>
<accession>A0A1X7RL27</accession>
<dbReference type="PANTHER" id="PTHR47349">
    <property type="entry name" value="CHROMOSOME 8, WHOLE GENOME SHOTGUN SEQUENCE"/>
    <property type="match status" value="1"/>
</dbReference>
<feature type="compositionally biased region" description="Basic and acidic residues" evidence="1">
    <location>
        <begin position="9"/>
        <end position="20"/>
    </location>
</feature>
<protein>
    <recommendedName>
        <fullName evidence="2">YMC020W-like alpha/beta hydrolase domain-containing protein</fullName>
    </recommendedName>
</protein>
<feature type="compositionally biased region" description="Low complexity" evidence="1">
    <location>
        <begin position="112"/>
        <end position="121"/>
    </location>
</feature>
<feature type="compositionally biased region" description="Low complexity" evidence="1">
    <location>
        <begin position="444"/>
        <end position="464"/>
    </location>
</feature>
<evidence type="ECO:0000313" key="3">
    <source>
        <dbReference type="EMBL" id="SMQ48144.1"/>
    </source>
</evidence>
<evidence type="ECO:0000256" key="1">
    <source>
        <dbReference type="SAM" id="MobiDB-lite"/>
    </source>
</evidence>
<dbReference type="EMBL" id="LT853693">
    <property type="protein sequence ID" value="SMQ48144.1"/>
    <property type="molecule type" value="Genomic_DNA"/>
</dbReference>
<dbReference type="Pfam" id="PF26147">
    <property type="entry name" value="AB_HYDROLASE_YMC0-YMC35"/>
    <property type="match status" value="1"/>
</dbReference>